<evidence type="ECO:0000256" key="1">
    <source>
        <dbReference type="ARBA" id="ARBA00009986"/>
    </source>
</evidence>
<dbReference type="PROSITE" id="PS00070">
    <property type="entry name" value="ALDEHYDE_DEHYDR_CYS"/>
    <property type="match status" value="1"/>
</dbReference>
<dbReference type="Pfam" id="PF00171">
    <property type="entry name" value="Aldedh"/>
    <property type="match status" value="1"/>
</dbReference>
<dbReference type="PANTHER" id="PTHR42804:SF1">
    <property type="entry name" value="ALDEHYDE DEHYDROGENASE-RELATED"/>
    <property type="match status" value="1"/>
</dbReference>
<dbReference type="PANTHER" id="PTHR42804">
    <property type="entry name" value="ALDEHYDE DEHYDROGENASE"/>
    <property type="match status" value="1"/>
</dbReference>
<evidence type="ECO:0000313" key="8">
    <source>
        <dbReference type="EMBL" id="MBY8878582.1"/>
    </source>
</evidence>
<dbReference type="InterPro" id="IPR016163">
    <property type="entry name" value="Ald_DH_C"/>
</dbReference>
<reference evidence="8 9" key="1">
    <citation type="submission" date="2021-08" db="EMBL/GenBank/DDBJ databases">
        <title>WGS of actinomycetes from Thailand.</title>
        <authorList>
            <person name="Thawai C."/>
        </authorList>
    </citation>
    <scope>NUCLEOTIDE SEQUENCE [LARGE SCALE GENOMIC DNA]</scope>
    <source>
        <strain evidence="8 9">PLK6-54</strain>
    </source>
</reference>
<evidence type="ECO:0000256" key="6">
    <source>
        <dbReference type="RuleBase" id="RU003345"/>
    </source>
</evidence>
<dbReference type="EC" id="1.2.1.3" evidence="3"/>
<dbReference type="InterPro" id="IPR016161">
    <property type="entry name" value="Ald_DH/histidinol_DH"/>
</dbReference>
<accession>A0ABS7Q986</accession>
<dbReference type="Gene3D" id="3.40.309.10">
    <property type="entry name" value="Aldehyde Dehydrogenase, Chain A, domain 2"/>
    <property type="match status" value="1"/>
</dbReference>
<feature type="domain" description="Aldehyde dehydrogenase" evidence="7">
    <location>
        <begin position="20"/>
        <end position="470"/>
    </location>
</feature>
<organism evidence="8 9">
    <name type="scientific">Actinacidiphila acidipaludis</name>
    <dbReference type="NCBI Taxonomy" id="2873382"/>
    <lineage>
        <taxon>Bacteria</taxon>
        <taxon>Bacillati</taxon>
        <taxon>Actinomycetota</taxon>
        <taxon>Actinomycetes</taxon>
        <taxon>Kitasatosporales</taxon>
        <taxon>Streptomycetaceae</taxon>
        <taxon>Actinacidiphila</taxon>
    </lineage>
</organism>
<comment type="catalytic activity">
    <reaction evidence="4">
        <text>an aldehyde + NAD(+) + H2O = a carboxylate + NADH + 2 H(+)</text>
        <dbReference type="Rhea" id="RHEA:16185"/>
        <dbReference type="ChEBI" id="CHEBI:15377"/>
        <dbReference type="ChEBI" id="CHEBI:15378"/>
        <dbReference type="ChEBI" id="CHEBI:17478"/>
        <dbReference type="ChEBI" id="CHEBI:29067"/>
        <dbReference type="ChEBI" id="CHEBI:57540"/>
        <dbReference type="ChEBI" id="CHEBI:57945"/>
        <dbReference type="EC" id="1.2.1.3"/>
    </reaction>
</comment>
<evidence type="ECO:0000256" key="2">
    <source>
        <dbReference type="ARBA" id="ARBA00023002"/>
    </source>
</evidence>
<name>A0ABS7Q986_9ACTN</name>
<dbReference type="CDD" id="cd07138">
    <property type="entry name" value="ALDH_CddD_SSP0762"/>
    <property type="match status" value="1"/>
</dbReference>
<gene>
    <name evidence="8" type="ORF">K7862_13185</name>
</gene>
<comment type="caution">
    <text evidence="8">The sequence shown here is derived from an EMBL/GenBank/DDBJ whole genome shotgun (WGS) entry which is preliminary data.</text>
</comment>
<dbReference type="InterPro" id="IPR016160">
    <property type="entry name" value="Ald_DH_CS_CYS"/>
</dbReference>
<protein>
    <recommendedName>
        <fullName evidence="3">aldehyde dehydrogenase (NAD(+))</fullName>
        <ecNumber evidence="3">1.2.1.3</ecNumber>
    </recommendedName>
</protein>
<dbReference type="Proteomes" id="UP000778578">
    <property type="component" value="Unassembled WGS sequence"/>
</dbReference>
<dbReference type="InterPro" id="IPR029510">
    <property type="entry name" value="Ald_DH_CS_GLU"/>
</dbReference>
<dbReference type="InterPro" id="IPR015590">
    <property type="entry name" value="Aldehyde_DH_dom"/>
</dbReference>
<evidence type="ECO:0000313" key="9">
    <source>
        <dbReference type="Proteomes" id="UP000778578"/>
    </source>
</evidence>
<evidence type="ECO:0000256" key="3">
    <source>
        <dbReference type="ARBA" id="ARBA00024226"/>
    </source>
</evidence>
<feature type="active site" evidence="5">
    <location>
        <position position="252"/>
    </location>
</feature>
<dbReference type="EMBL" id="JAINZZ010000012">
    <property type="protein sequence ID" value="MBY8878582.1"/>
    <property type="molecule type" value="Genomic_DNA"/>
</dbReference>
<sequence>MDGAPSVHQGRDEVFIGGRWRPAVSGQRIDVVDPATELVIGQVPAGGPQDVDEAVAAARAALPAWAATPPERRAAVLSAARDLMAARREDVAATVGAELGAPPPFAAAVHTDLPTAVMGSYAALAADRPFEERIGNSRVLHEPVGVVGAITPWNYPLHQIVAKVAPALAAGCTVVLKPAEDTPLVAQLFAGILDEAGLPAGVFNLVTGLGPVAGQALAEHPGVDLVSFTGSTAVGRQIGAAAGGAVKRVALELGGKSANVILPGADLAKAVNVGVANVFANSGQTCSAWTRMLVDDARYDEAVELATAAAAKYRPGDRIGPLVNAKQRERVRGYIRSGIEEGARVAAGGPEEPEGIPTGYYVRPTVFADVRPEMTIAQEEIFGPVVVLIRYRDEEDALRIANGTVYGLAGAVWAADEDTAVAFARRMDTGQVDINGGRFNPLAPFGGYKQSGVGRELGPHGLSEYLQTKSLQF</sequence>
<proteinExistence type="inferred from homology"/>
<keyword evidence="9" id="KW-1185">Reference proteome</keyword>
<dbReference type="SUPFAM" id="SSF53720">
    <property type="entry name" value="ALDH-like"/>
    <property type="match status" value="1"/>
</dbReference>
<keyword evidence="2 6" id="KW-0560">Oxidoreductase</keyword>
<comment type="similarity">
    <text evidence="1 6">Belongs to the aldehyde dehydrogenase family.</text>
</comment>
<dbReference type="RefSeq" id="WP_222962769.1">
    <property type="nucleotide sequence ID" value="NZ_JAINZZ010000012.1"/>
</dbReference>
<evidence type="ECO:0000259" key="7">
    <source>
        <dbReference type="Pfam" id="PF00171"/>
    </source>
</evidence>
<dbReference type="Gene3D" id="3.40.605.10">
    <property type="entry name" value="Aldehyde Dehydrogenase, Chain A, domain 1"/>
    <property type="match status" value="1"/>
</dbReference>
<dbReference type="PROSITE" id="PS00687">
    <property type="entry name" value="ALDEHYDE_DEHYDR_GLU"/>
    <property type="match status" value="1"/>
</dbReference>
<evidence type="ECO:0000256" key="4">
    <source>
        <dbReference type="ARBA" id="ARBA00049194"/>
    </source>
</evidence>
<evidence type="ECO:0000256" key="5">
    <source>
        <dbReference type="PROSITE-ProRule" id="PRU10007"/>
    </source>
</evidence>
<dbReference type="InterPro" id="IPR016162">
    <property type="entry name" value="Ald_DH_N"/>
</dbReference>